<sequence>MMAYNSLLYLFIFLPVVLLAYQLAPQSFRYKVLLIASYVFFLSFSGKLLAYLLFSTLSIHHMGLWLASCKKDYMPAAYAPEDKKAKKAAYDSKRRRILWLGIGLQLSILLILKYSGFFFENFNLALKAISFPRLLPSMKFALPIGISFYTLQAISYLIDVYYEKIEADDNLGRLALYLSFFPTLLEGPICRYSQTAKALCQGKPLEYKNLTYGLQRIMWGLFKKLVIADRLNLLVETIFDTANHYGGIIVIAGAVLYTFQLYADFSGCIDMTIGTGEMFGIAIPENFRQPFFSKTASEFWRRWHITLGAWLKDYIFYPISLTKFVKNLGKKSRAKLGKHLGQIISSSAALFGVWILNGLWHGTGWNYIFFGMYYFVLILLGNLLEPVIQRMVNALRISRTSALYRSFQTVKLLVIVFTGELFFRANSLTAGMNMFQSIFTGFHWSAVTDGSLLKLGLSLPDFIAVFLGFIAVYTVGLIHEQGISIRDRISGWNMFARWSFLYAAILLIIVLGAYGDGYLPAKLIYAGF</sequence>
<evidence type="ECO:0000256" key="5">
    <source>
        <dbReference type="ARBA" id="ARBA00022989"/>
    </source>
</evidence>
<dbReference type="EMBL" id="CP157940">
    <property type="protein sequence ID" value="XBS54891.1"/>
    <property type="molecule type" value="Genomic_DNA"/>
</dbReference>
<dbReference type="InterPro" id="IPR004299">
    <property type="entry name" value="MBOAT_fam"/>
</dbReference>
<dbReference type="InterPro" id="IPR028362">
    <property type="entry name" value="AlgI"/>
</dbReference>
<keyword evidence="7 9" id="KW-0012">Acyltransferase</keyword>
<gene>
    <name evidence="9" type="ORF">ABFV83_03600</name>
</gene>
<keyword evidence="6 7" id="KW-0472">Membrane</keyword>
<evidence type="ECO:0000256" key="6">
    <source>
        <dbReference type="ARBA" id="ARBA00023136"/>
    </source>
</evidence>
<dbReference type="PIRSF" id="PIRSF500217">
    <property type="entry name" value="AlgI"/>
    <property type="match status" value="1"/>
</dbReference>
<dbReference type="GO" id="GO:0016746">
    <property type="term" value="F:acyltransferase activity"/>
    <property type="evidence" value="ECO:0007669"/>
    <property type="project" value="UniProtKB-KW"/>
</dbReference>
<feature type="transmembrane region" description="Helical" evidence="8">
    <location>
        <begin position="32"/>
        <end position="54"/>
    </location>
</feature>
<feature type="transmembrane region" description="Helical" evidence="8">
    <location>
        <begin position="500"/>
        <end position="519"/>
    </location>
</feature>
<protein>
    <submittedName>
        <fullName evidence="9">MBOAT family O-acyltransferase</fullName>
        <ecNumber evidence="9">2.3.-.-</ecNumber>
    </submittedName>
</protein>
<feature type="transmembrane region" description="Helical" evidence="8">
    <location>
        <begin position="462"/>
        <end position="479"/>
    </location>
</feature>
<dbReference type="RefSeq" id="WP_349947579.1">
    <property type="nucleotide sequence ID" value="NZ_CP157940.1"/>
</dbReference>
<keyword evidence="3 7" id="KW-1003">Cell membrane</keyword>
<dbReference type="PANTHER" id="PTHR13285">
    <property type="entry name" value="ACYLTRANSFERASE"/>
    <property type="match status" value="1"/>
</dbReference>
<evidence type="ECO:0000313" key="9">
    <source>
        <dbReference type="EMBL" id="XBS54891.1"/>
    </source>
</evidence>
<keyword evidence="5 8" id="KW-1133">Transmembrane helix</keyword>
<evidence type="ECO:0000256" key="7">
    <source>
        <dbReference type="PIRNR" id="PIRNR016636"/>
    </source>
</evidence>
<feature type="transmembrane region" description="Helical" evidence="8">
    <location>
        <begin position="340"/>
        <end position="361"/>
    </location>
</feature>
<organism evidence="9">
    <name type="scientific">Lacrimispora sp. BS-2</name>
    <dbReference type="NCBI Taxonomy" id="3151850"/>
    <lineage>
        <taxon>Bacteria</taxon>
        <taxon>Bacillati</taxon>
        <taxon>Bacillota</taxon>
        <taxon>Clostridia</taxon>
        <taxon>Lachnospirales</taxon>
        <taxon>Lachnospiraceae</taxon>
        <taxon>Lacrimispora</taxon>
    </lineage>
</organism>
<comment type="similarity">
    <text evidence="2 7">Belongs to the membrane-bound acyltransferase family.</text>
</comment>
<dbReference type="AlphaFoldDB" id="A0AAU7PT24"/>
<dbReference type="InterPro" id="IPR024194">
    <property type="entry name" value="Ac/AlaTfrase_AlgI/DltB"/>
</dbReference>
<evidence type="ECO:0000256" key="1">
    <source>
        <dbReference type="ARBA" id="ARBA00004651"/>
    </source>
</evidence>
<reference evidence="9" key="1">
    <citation type="submission" date="2024-06" db="EMBL/GenBank/DDBJ databases">
        <title>Lacrimispora cavernae sp. nov., a novel anaerobe isolated from bat guano pile inside a cave.</title>
        <authorList>
            <person name="Miller S.L."/>
            <person name="Lu N."/>
            <person name="King J."/>
            <person name="Sankaranarayanan K."/>
            <person name="Lawson P.A."/>
        </authorList>
    </citation>
    <scope>NUCLEOTIDE SEQUENCE</scope>
    <source>
        <strain evidence="9">BS-2</strain>
    </source>
</reference>
<keyword evidence="7 9" id="KW-0808">Transferase</keyword>
<dbReference type="PIRSF" id="PIRSF016636">
    <property type="entry name" value="AlgI_DltB"/>
    <property type="match status" value="1"/>
</dbReference>
<feature type="transmembrane region" description="Helical" evidence="8">
    <location>
        <begin position="97"/>
        <end position="119"/>
    </location>
</feature>
<comment type="subcellular location">
    <subcellularLocation>
        <location evidence="1">Cell membrane</location>
        <topology evidence="1">Multi-pass membrane protein</topology>
    </subcellularLocation>
</comment>
<dbReference type="GO" id="GO:0005886">
    <property type="term" value="C:plasma membrane"/>
    <property type="evidence" value="ECO:0007669"/>
    <property type="project" value="UniProtKB-SubCell"/>
</dbReference>
<feature type="transmembrane region" description="Helical" evidence="8">
    <location>
        <begin position="409"/>
        <end position="425"/>
    </location>
</feature>
<dbReference type="Pfam" id="PF03062">
    <property type="entry name" value="MBOAT"/>
    <property type="match status" value="1"/>
</dbReference>
<keyword evidence="4 8" id="KW-0812">Transmembrane</keyword>
<evidence type="ECO:0000256" key="2">
    <source>
        <dbReference type="ARBA" id="ARBA00010323"/>
    </source>
</evidence>
<evidence type="ECO:0000256" key="3">
    <source>
        <dbReference type="ARBA" id="ARBA00022475"/>
    </source>
</evidence>
<evidence type="ECO:0000256" key="8">
    <source>
        <dbReference type="SAM" id="Phobius"/>
    </source>
</evidence>
<dbReference type="GO" id="GO:0042121">
    <property type="term" value="P:alginic acid biosynthetic process"/>
    <property type="evidence" value="ECO:0007669"/>
    <property type="project" value="InterPro"/>
</dbReference>
<dbReference type="PANTHER" id="PTHR13285:SF18">
    <property type="entry name" value="PROTEIN-CYSTEINE N-PALMITOYLTRANSFERASE RASP"/>
    <property type="match status" value="1"/>
</dbReference>
<name>A0AAU7PT24_9FIRM</name>
<dbReference type="InterPro" id="IPR051085">
    <property type="entry name" value="MB_O-acyltransferase"/>
</dbReference>
<dbReference type="EC" id="2.3.-.-" evidence="9"/>
<evidence type="ECO:0000256" key="4">
    <source>
        <dbReference type="ARBA" id="ARBA00022692"/>
    </source>
</evidence>
<proteinExistence type="inferred from homology"/>
<feature type="transmembrane region" description="Helical" evidence="8">
    <location>
        <begin position="367"/>
        <end position="388"/>
    </location>
</feature>
<feature type="transmembrane region" description="Helical" evidence="8">
    <location>
        <begin position="139"/>
        <end position="158"/>
    </location>
</feature>
<accession>A0AAU7PT24</accession>